<evidence type="ECO:0000313" key="5">
    <source>
        <dbReference type="EMBL" id="ABX13510.1"/>
    </source>
</evidence>
<dbReference type="InterPro" id="IPR007839">
    <property type="entry name" value="GTP_CycHdrlase_3"/>
</dbReference>
<dbReference type="HAMAP" id="MF_00608">
    <property type="entry name" value="GTP_cyclohydro_3"/>
    <property type="match status" value="1"/>
</dbReference>
<comment type="function">
    <text evidence="2 3">Catalyzes the formation of 2-amino-5-formylamino-6-ribofuranosylamino-4(3H)-pyrimidinone ribonucleotide monophosphate and inorganic phosphate from GTP. Also has an independent pyrophosphate phosphohydrolase activity.</text>
</comment>
<dbReference type="GO" id="GO:0043740">
    <property type="term" value="F:GTP cyclohydrolase IIa activity"/>
    <property type="evidence" value="ECO:0007669"/>
    <property type="project" value="UniProtKB-UniRule"/>
</dbReference>
<accession>A9A632</accession>
<keyword evidence="1 2" id="KW-0378">Hydrolase</keyword>
<evidence type="ECO:0000256" key="2">
    <source>
        <dbReference type="HAMAP-Rule" id="MF_00608"/>
    </source>
</evidence>
<dbReference type="Pfam" id="PF05165">
    <property type="entry name" value="GCH_III"/>
    <property type="match status" value="1"/>
</dbReference>
<sequence length="251" mass="28543">MIQLSILKITGYGPWTLTLGSDREHELQMLQASLYKQLQKLFSEKNCLVFLNRADEFFVVSNGVGLEEHIEIQKTLEKSFEVYLTISIGFAESPFEANLKAYDGKKNEVVLDKQYNIFGFVNDDTSDSKITIMHLDVDDLSSKRTTNSPYEISSIIFQLYSRMSKYFLEKNSLTFFMGGDNFMVVASDDGKKSVQDFINMIKNDDKIFLNCGIGNASTCRDAVKLATKSLDTIREIRDSGKEKPEVYELSC</sequence>
<protein>
    <recommendedName>
        <fullName evidence="2 3">GTP cyclohydrolase III</fullName>
        <ecNumber evidence="2 3">3.5.4.29</ecNumber>
    </recommendedName>
</protein>
<comment type="catalytic activity">
    <reaction evidence="2 3">
        <text>GTP + 3 H2O = 2-amino-5-formylamino-6-(5-phospho-D-ribosylamino)pyrimidin-4(3H)-one + 2 phosphate + 2 H(+)</text>
        <dbReference type="Rhea" id="RHEA:22468"/>
        <dbReference type="ChEBI" id="CHEBI:15377"/>
        <dbReference type="ChEBI" id="CHEBI:15378"/>
        <dbReference type="ChEBI" id="CHEBI:37565"/>
        <dbReference type="ChEBI" id="CHEBI:43474"/>
        <dbReference type="ChEBI" id="CHEBI:57258"/>
        <dbReference type="EC" id="3.5.4.29"/>
    </reaction>
</comment>
<proteinExistence type="inferred from homology"/>
<dbReference type="HOGENOM" id="CLU_080076_0_0_2"/>
<dbReference type="RefSeq" id="WP_012215997.1">
    <property type="nucleotide sequence ID" value="NC_010085.1"/>
</dbReference>
<dbReference type="STRING" id="436308.Nmar_1614"/>
<dbReference type="PANTHER" id="PTHR42202:SF1">
    <property type="entry name" value="GTP CYCLOHYDROLASE III"/>
    <property type="match status" value="1"/>
</dbReference>
<dbReference type="Gene3D" id="3.30.70.1230">
    <property type="entry name" value="Nucleotide cyclase"/>
    <property type="match status" value="1"/>
</dbReference>
<dbReference type="Proteomes" id="UP000000792">
    <property type="component" value="Chromosome"/>
</dbReference>
<dbReference type="InterPro" id="IPR043128">
    <property type="entry name" value="Rev_trsase/Diguanyl_cyclase"/>
</dbReference>
<dbReference type="InterPro" id="IPR000160">
    <property type="entry name" value="GGDEF_dom"/>
</dbReference>
<dbReference type="KEGG" id="nmr:Nmar_1614"/>
<dbReference type="EC" id="3.5.4.29" evidence="2 3"/>
<dbReference type="FunCoup" id="A9A632">
    <property type="interactions" value="8"/>
</dbReference>
<feature type="domain" description="GGDEF" evidence="4">
    <location>
        <begin position="128"/>
        <end position="249"/>
    </location>
</feature>
<dbReference type="GeneID" id="5774404"/>
<dbReference type="EMBL" id="CP000866">
    <property type="protein sequence ID" value="ABX13510.1"/>
    <property type="molecule type" value="Genomic_DNA"/>
</dbReference>
<comment type="similarity">
    <text evidence="2 3">Belongs to the archaeal-type GTP cyclohydrolase family.</text>
</comment>
<dbReference type="Gene3D" id="3.30.70.270">
    <property type="match status" value="1"/>
</dbReference>
<dbReference type="eggNOG" id="arCOG04202">
    <property type="taxonomic scope" value="Archaea"/>
</dbReference>
<name>A9A632_NITMS</name>
<keyword evidence="6" id="KW-1185">Reference proteome</keyword>
<dbReference type="GO" id="GO:0005525">
    <property type="term" value="F:GTP binding"/>
    <property type="evidence" value="ECO:0007669"/>
    <property type="project" value="UniProtKB-KW"/>
</dbReference>
<reference evidence="5 6" key="1">
    <citation type="journal article" date="2010" name="Proc. Natl. Acad. Sci. U.S.A.">
        <title>Nitrosopumilus maritimus genome reveals unique mechanisms for nitrification and autotrophy in globally distributed marine crenarchaea.</title>
        <authorList>
            <person name="Walker C.B."/>
            <person name="de la Torre J.R."/>
            <person name="Klotz M.G."/>
            <person name="Urakawa H."/>
            <person name="Pinel N."/>
            <person name="Arp D.J."/>
            <person name="Brochier-Armanet C."/>
            <person name="Chain P.S."/>
            <person name="Chan P.P."/>
            <person name="Gollabgir A."/>
            <person name="Hemp J."/>
            <person name="Hugler M."/>
            <person name="Karr E.A."/>
            <person name="Konneke M."/>
            <person name="Shin M."/>
            <person name="Lawton T.J."/>
            <person name="Lowe T."/>
            <person name="Martens-Habbena W."/>
            <person name="Sayavedra-Soto L.A."/>
            <person name="Lang D."/>
            <person name="Sievert S.M."/>
            <person name="Rosenzweig A.C."/>
            <person name="Manning G."/>
            <person name="Stahl D.A."/>
        </authorList>
    </citation>
    <scope>NUCLEOTIDE SEQUENCE [LARGE SCALE GENOMIC DNA]</scope>
    <source>
        <strain evidence="5 6">SCM1</strain>
    </source>
</reference>
<evidence type="ECO:0000256" key="1">
    <source>
        <dbReference type="ARBA" id="ARBA00022801"/>
    </source>
</evidence>
<evidence type="ECO:0000256" key="3">
    <source>
        <dbReference type="PIRNR" id="PIRNR009265"/>
    </source>
</evidence>
<keyword evidence="2" id="KW-0342">GTP-binding</keyword>
<dbReference type="EnsemblBacteria" id="ABX13510">
    <property type="protein sequence ID" value="ABX13510"/>
    <property type="gene ID" value="Nmar_1614"/>
</dbReference>
<keyword evidence="2" id="KW-0547">Nucleotide-binding</keyword>
<evidence type="ECO:0000259" key="4">
    <source>
        <dbReference type="PROSITE" id="PS50887"/>
    </source>
</evidence>
<dbReference type="AlphaFoldDB" id="A9A632"/>
<dbReference type="PROSITE" id="PS50887">
    <property type="entry name" value="GGDEF"/>
    <property type="match status" value="1"/>
</dbReference>
<organism evidence="5 6">
    <name type="scientific">Nitrosopumilus maritimus (strain SCM1)</name>
    <dbReference type="NCBI Taxonomy" id="436308"/>
    <lineage>
        <taxon>Archaea</taxon>
        <taxon>Nitrososphaerota</taxon>
        <taxon>Nitrososphaeria</taxon>
        <taxon>Nitrosopumilales</taxon>
        <taxon>Nitrosopumilaceae</taxon>
        <taxon>Nitrosopumilus</taxon>
    </lineage>
</organism>
<dbReference type="PANTHER" id="PTHR42202">
    <property type="entry name" value="GTP CYCLOHYDROLASE III"/>
    <property type="match status" value="1"/>
</dbReference>
<dbReference type="OrthoDB" id="25211at2157"/>
<dbReference type="PIRSF" id="PIRSF009265">
    <property type="entry name" value="GTP_cyclohydro_3"/>
    <property type="match status" value="1"/>
</dbReference>
<gene>
    <name evidence="2" type="primary">gch3</name>
    <name evidence="5" type="ordered locus">Nmar_1614</name>
</gene>
<dbReference type="InterPro" id="IPR029787">
    <property type="entry name" value="Nucleotide_cyclase"/>
</dbReference>
<dbReference type="PhylomeDB" id="A9A632"/>
<evidence type="ECO:0000313" key="6">
    <source>
        <dbReference type="Proteomes" id="UP000000792"/>
    </source>
</evidence>
<dbReference type="InParanoid" id="A9A632"/>